<keyword evidence="5" id="KW-0677">Repeat</keyword>
<gene>
    <name evidence="9" type="ORF">PHAECO_LOCUS12649</name>
</gene>
<evidence type="ECO:0000256" key="4">
    <source>
        <dbReference type="ARBA" id="ARBA00022694"/>
    </source>
</evidence>
<dbReference type="AlphaFoldDB" id="A0A9P0GVP5"/>
<dbReference type="PROSITE" id="PS50294">
    <property type="entry name" value="WD_REPEATS_REGION"/>
    <property type="match status" value="1"/>
</dbReference>
<dbReference type="GO" id="GO:0005737">
    <property type="term" value="C:cytoplasm"/>
    <property type="evidence" value="ECO:0007669"/>
    <property type="project" value="UniProtKB-SubCell"/>
</dbReference>
<keyword evidence="2" id="KW-0963">Cytoplasm</keyword>
<comment type="subcellular location">
    <subcellularLocation>
        <location evidence="1">Cytoplasm</location>
    </subcellularLocation>
</comment>
<evidence type="ECO:0000256" key="3">
    <source>
        <dbReference type="ARBA" id="ARBA00022574"/>
    </source>
</evidence>
<dbReference type="InterPro" id="IPR019775">
    <property type="entry name" value="WD40_repeat_CS"/>
</dbReference>
<feature type="repeat" description="WD" evidence="8">
    <location>
        <begin position="214"/>
        <end position="247"/>
    </location>
</feature>
<evidence type="ECO:0000313" key="10">
    <source>
        <dbReference type="Proteomes" id="UP001153737"/>
    </source>
</evidence>
<evidence type="ECO:0000256" key="6">
    <source>
        <dbReference type="ARBA" id="ARBA00038255"/>
    </source>
</evidence>
<dbReference type="SUPFAM" id="SSF50978">
    <property type="entry name" value="WD40 repeat-like"/>
    <property type="match status" value="2"/>
</dbReference>
<protein>
    <recommendedName>
        <fullName evidence="7">tRNA (34-2'-O)-methyltransferase regulator WDR6</fullName>
    </recommendedName>
</protein>
<evidence type="ECO:0000256" key="8">
    <source>
        <dbReference type="PROSITE-ProRule" id="PRU00221"/>
    </source>
</evidence>
<name>A0A9P0GVP5_PHACE</name>
<reference evidence="9" key="1">
    <citation type="submission" date="2022-01" db="EMBL/GenBank/DDBJ databases">
        <authorList>
            <person name="King R."/>
        </authorList>
    </citation>
    <scope>NUCLEOTIDE SEQUENCE</scope>
</reference>
<dbReference type="InterPro" id="IPR036322">
    <property type="entry name" value="WD40_repeat_dom_sf"/>
</dbReference>
<dbReference type="SMART" id="SM00320">
    <property type="entry name" value="WD40"/>
    <property type="match status" value="10"/>
</dbReference>
<dbReference type="PROSITE" id="PS00678">
    <property type="entry name" value="WD_REPEATS_1"/>
    <property type="match status" value="1"/>
</dbReference>
<dbReference type="PANTHER" id="PTHR14344:SF3">
    <property type="entry name" value="WD REPEAT-CONTAINING PROTEIN 6"/>
    <property type="match status" value="1"/>
</dbReference>
<dbReference type="Gene3D" id="2.130.10.10">
    <property type="entry name" value="YVTN repeat-like/Quinoprotein amine dehydrogenase"/>
    <property type="match status" value="3"/>
</dbReference>
<organism evidence="9 10">
    <name type="scientific">Phaedon cochleariae</name>
    <name type="common">Mustard beetle</name>
    <dbReference type="NCBI Taxonomy" id="80249"/>
    <lineage>
        <taxon>Eukaryota</taxon>
        <taxon>Metazoa</taxon>
        <taxon>Ecdysozoa</taxon>
        <taxon>Arthropoda</taxon>
        <taxon>Hexapoda</taxon>
        <taxon>Insecta</taxon>
        <taxon>Pterygota</taxon>
        <taxon>Neoptera</taxon>
        <taxon>Endopterygota</taxon>
        <taxon>Coleoptera</taxon>
        <taxon>Polyphaga</taxon>
        <taxon>Cucujiformia</taxon>
        <taxon>Chrysomeloidea</taxon>
        <taxon>Chrysomelidae</taxon>
        <taxon>Chrysomelinae</taxon>
        <taxon>Chrysomelini</taxon>
        <taxon>Phaedon</taxon>
    </lineage>
</organism>
<dbReference type="InterPro" id="IPR051973">
    <property type="entry name" value="tRNA_Anticodon_Mtase-Reg"/>
</dbReference>
<dbReference type="GO" id="GO:0030488">
    <property type="term" value="P:tRNA methylation"/>
    <property type="evidence" value="ECO:0007669"/>
    <property type="project" value="TreeGrafter"/>
</dbReference>
<keyword evidence="4" id="KW-0819">tRNA processing</keyword>
<sequence length="1003" mass="114230">MTKICGYDIYCFDYVWVLLDFEILNIIMSQHVSFESKFIKTDVTAIRILRNVVLVGAGAAIHVFQRNCPWRLIYKQEIRNTRGEKIHGFIPFQKNNLLVFGGPFIIIFNVNHDFTYFEELICKGFSDWILDAKLIDEDNKIVAVSMQNKLHILNSNLEILEVIECIEKCILYSAHICYDKYEELIILSGTVFSEILIWRPTRRKNNECVLLARLQKHKGVIFSLHYDEKSGYICSSSDDRSAVLWNIPHKTLSLEVQQDTINILPKCQVYGHLSRIFRCQVLTECFITAGEDSILNVWSLDGKLVKKIETHQGGPIWCLDCDELGNIITGGGDGGVTSFSLNFDVSDEKLALPNSEKPKLVVALSTHNVVVISDSGDLYLYSQKSSCWFKIAEHEDLGSYVVLDVSKCKNMIALAGFNGQIYIYKVTSNSIQYISSYQTSIKSRIISLHWLTCESFLICQDQGKLSLIYLKKESMCQIATFSLPSGIQPCTTTAAIFKDYIVVGDRKGALHLYKFGEKYPFQTMKRVHSHLGVTNLITKNDRLISLGRNSVIKTFALSHTGLLELISSDKLPFTWLLDLFDNIVTAFSSNNFLIWDYQSKRILFEKSCGGGHRSWDLVKSGNSIMFVFVKDKLINKVEFDFSEVMPYDLIEGFHLKEINSIQTLRYLDNYVLVSGGEDTTLRINIANSKNKEFHNSLTLKSHLSSIRSIAIYRIDSKIDNQEVHLIFSAGGRAQIICWKLECFFENGQLTNLVCSEQHSYYKVINSEESEMRFMHLSVADISGNVVLFCACSDGNIKLFTVEQEEKFTMKFLKNLFYGLRCIFLVDTLTILNQKILVTAATDGKLAFWQLNNIFNGDNFKPFHTIQVHQSGINAFAKIALNDNHLLFLTGGDDCAVILNYIGFSYSVEGFLIIEEIDKFIDTGSHWAQITGCFFSPQYFMTASVDQRLLIFKWEVSAEKIICKLVSKYNTSIPDLKGIVCFENGDFNIFLYGKGIEYIFSKIS</sequence>
<accession>A0A9P0GVP5</accession>
<dbReference type="InterPro" id="IPR015943">
    <property type="entry name" value="WD40/YVTN_repeat-like_dom_sf"/>
</dbReference>
<keyword evidence="10" id="KW-1185">Reference proteome</keyword>
<comment type="similarity">
    <text evidence="6">Belongs to the WD repeat WDR6 family.</text>
</comment>
<reference evidence="9" key="2">
    <citation type="submission" date="2022-10" db="EMBL/GenBank/DDBJ databases">
        <authorList>
            <consortium name="ENA_rothamsted_submissions"/>
            <consortium name="culmorum"/>
            <person name="King R."/>
        </authorList>
    </citation>
    <scope>NUCLEOTIDE SEQUENCE</scope>
</reference>
<evidence type="ECO:0000256" key="1">
    <source>
        <dbReference type="ARBA" id="ARBA00004496"/>
    </source>
</evidence>
<dbReference type="PROSITE" id="PS50082">
    <property type="entry name" value="WD_REPEATS_2"/>
    <property type="match status" value="1"/>
</dbReference>
<proteinExistence type="inferred from homology"/>
<dbReference type="Proteomes" id="UP001153737">
    <property type="component" value="Chromosome 9"/>
</dbReference>
<dbReference type="InterPro" id="IPR001680">
    <property type="entry name" value="WD40_rpt"/>
</dbReference>
<evidence type="ECO:0000256" key="2">
    <source>
        <dbReference type="ARBA" id="ARBA00022490"/>
    </source>
</evidence>
<dbReference type="PANTHER" id="PTHR14344">
    <property type="entry name" value="WD REPEAT PROTEIN"/>
    <property type="match status" value="1"/>
</dbReference>
<evidence type="ECO:0000256" key="7">
    <source>
        <dbReference type="ARBA" id="ARBA00040154"/>
    </source>
</evidence>
<keyword evidence="3 8" id="KW-0853">WD repeat</keyword>
<dbReference type="EMBL" id="OU896715">
    <property type="protein sequence ID" value="CAH1183436.1"/>
    <property type="molecule type" value="Genomic_DNA"/>
</dbReference>
<evidence type="ECO:0000256" key="5">
    <source>
        <dbReference type="ARBA" id="ARBA00022737"/>
    </source>
</evidence>
<dbReference type="Pfam" id="PF00400">
    <property type="entry name" value="WD40"/>
    <property type="match status" value="2"/>
</dbReference>
<evidence type="ECO:0000313" key="9">
    <source>
        <dbReference type="EMBL" id="CAH1183436.1"/>
    </source>
</evidence>